<sequence>MKIVEHTDRYLEIANHNRRCLWGLLFATPFIVAGSIATAFTVKTTVLTCQRDPGDRINCQRTISGILGTEKELILGHLKSVKTVTTSATGVVLETSGGDVPLAPYKAFVTDSQYRTADRLNAFIKNPQQAKISVEQDDRWINFLWSGNFIIGGVVSGLYALKIPLQMSCKFQQDLDCLATRFRERVTIDKKYLLGGDRETVLPLSTIKQAQVRELLFSMSGDRQPLYTIDLVTTDAKKVSLSVSSKDSIECQRLVNIIDRLVRQHKSSLERTS</sequence>
<dbReference type="OrthoDB" id="581603at2"/>
<protein>
    <submittedName>
        <fullName evidence="2">Uncharacterized protein</fullName>
    </submittedName>
</protein>
<comment type="caution">
    <text evidence="2">The sequence shown here is derived from an EMBL/GenBank/DDBJ whole genome shotgun (WGS) entry which is preliminary data.</text>
</comment>
<dbReference type="AlphaFoldDB" id="A0A2T1GC09"/>
<dbReference type="RefSeq" id="WP_106307172.1">
    <property type="nucleotide sequence ID" value="NZ_PVWO01000225.1"/>
</dbReference>
<proteinExistence type="predicted"/>
<reference evidence="2 3" key="1">
    <citation type="submission" date="2018-03" db="EMBL/GenBank/DDBJ databases">
        <title>The ancient ancestry and fast evolution of plastids.</title>
        <authorList>
            <person name="Moore K.R."/>
            <person name="Magnabosco C."/>
            <person name="Momper L."/>
            <person name="Gold D.A."/>
            <person name="Bosak T."/>
            <person name="Fournier G.P."/>
        </authorList>
    </citation>
    <scope>NUCLEOTIDE SEQUENCE [LARGE SCALE GENOMIC DNA]</scope>
    <source>
        <strain evidence="2 3">CCALA 037</strain>
    </source>
</reference>
<keyword evidence="1" id="KW-1133">Transmembrane helix</keyword>
<evidence type="ECO:0000313" key="3">
    <source>
        <dbReference type="Proteomes" id="UP000238937"/>
    </source>
</evidence>
<name>A0A2T1GC09_9CYAN</name>
<evidence type="ECO:0000313" key="2">
    <source>
        <dbReference type="EMBL" id="PSB54890.1"/>
    </source>
</evidence>
<keyword evidence="1" id="KW-0812">Transmembrane</keyword>
<gene>
    <name evidence="2" type="ORF">C7B77_16740</name>
</gene>
<keyword evidence="3" id="KW-1185">Reference proteome</keyword>
<organism evidence="2 3">
    <name type="scientific">Chamaesiphon polymorphus CCALA 037</name>
    <dbReference type="NCBI Taxonomy" id="2107692"/>
    <lineage>
        <taxon>Bacteria</taxon>
        <taxon>Bacillati</taxon>
        <taxon>Cyanobacteriota</taxon>
        <taxon>Cyanophyceae</taxon>
        <taxon>Gomontiellales</taxon>
        <taxon>Chamaesiphonaceae</taxon>
        <taxon>Chamaesiphon</taxon>
    </lineage>
</organism>
<feature type="transmembrane region" description="Helical" evidence="1">
    <location>
        <begin position="21"/>
        <end position="42"/>
    </location>
</feature>
<dbReference type="EMBL" id="PVWO01000225">
    <property type="protein sequence ID" value="PSB54890.1"/>
    <property type="molecule type" value="Genomic_DNA"/>
</dbReference>
<accession>A0A2T1GC09</accession>
<evidence type="ECO:0000256" key="1">
    <source>
        <dbReference type="SAM" id="Phobius"/>
    </source>
</evidence>
<keyword evidence="1" id="KW-0472">Membrane</keyword>
<dbReference type="Proteomes" id="UP000238937">
    <property type="component" value="Unassembled WGS sequence"/>
</dbReference>